<name>A0AAT9P9H4_9STAP</name>
<organism evidence="2">
    <name type="scientific">Macrococcus psychrotolerans</name>
    <dbReference type="NCBI Taxonomy" id="3039389"/>
    <lineage>
        <taxon>Bacteria</taxon>
        <taxon>Bacillati</taxon>
        <taxon>Bacillota</taxon>
        <taxon>Bacilli</taxon>
        <taxon>Bacillales</taxon>
        <taxon>Staphylococcaceae</taxon>
        <taxon>Macrococcus</taxon>
    </lineage>
</organism>
<accession>A0AAT9P9H4</accession>
<proteinExistence type="predicted"/>
<sequence length="217" mass="24413">MKKNNVVFFTLILIGVAISFLNVSYANAQESEYLTIQSKKNLETLNENPNILNELVRNVNKDLSNGASSSLESYKFEDGSEVYVGVEEKQKDSSLNQSNQIISFKAINSGSYRTKDYQAYVGYKGPGFDFKHRVSGTFQYNKTKKVVRNVTFDPQLSGTFYSKSEKTYVEKHNAGTHLVNSTGHFTALKVFAQYTTKIKVACIYNGTFNVTEARVVK</sequence>
<protein>
    <submittedName>
        <fullName evidence="2">Uncharacterized protein</fullName>
    </submittedName>
</protein>
<reference evidence="2" key="1">
    <citation type="submission" date="2024-06" db="EMBL/GenBank/DDBJ databases">
        <title>Prevalence and characterization of methicillin-resistant Macrococcus spp. in food producing animals and meat in Switzerland in 2019.</title>
        <authorList>
            <person name="Keller J.E."/>
            <person name="Schwendener S."/>
            <person name="Neuenschwander J."/>
            <person name="Overesch G."/>
            <person name="Perreten V."/>
        </authorList>
    </citation>
    <scope>NUCLEOTIDE SEQUENCE</scope>
    <source>
        <strain evidence="2">19Msa1099</strain>
        <plasmid evidence="2">p19Msa1047_11</plasmid>
    </source>
</reference>
<gene>
    <name evidence="2" type="ORF">KYI10_11405</name>
</gene>
<dbReference type="EMBL" id="CP079956">
    <property type="protein sequence ID" value="QYA34004.1"/>
    <property type="molecule type" value="Genomic_DNA"/>
</dbReference>
<geneLocation type="plasmid" evidence="2">
    <name>p19Msa1047_11</name>
</geneLocation>
<feature type="signal peptide" evidence="1">
    <location>
        <begin position="1"/>
        <end position="28"/>
    </location>
</feature>
<evidence type="ECO:0000313" key="2">
    <source>
        <dbReference type="EMBL" id="QYA34004.1"/>
    </source>
</evidence>
<keyword evidence="2" id="KW-0614">Plasmid</keyword>
<dbReference type="AlphaFoldDB" id="A0AAT9P9H4"/>
<keyword evidence="1" id="KW-0732">Signal</keyword>
<feature type="chain" id="PRO_5043961450" evidence="1">
    <location>
        <begin position="29"/>
        <end position="217"/>
    </location>
</feature>
<evidence type="ECO:0000256" key="1">
    <source>
        <dbReference type="SAM" id="SignalP"/>
    </source>
</evidence>